<gene>
    <name evidence="1" type="ORF">ARALYDRAFT_911864</name>
</gene>
<dbReference type="HOGENOM" id="CLU_3144754_0_0_1"/>
<protein>
    <submittedName>
        <fullName evidence="1">Predicted protein</fullName>
    </submittedName>
</protein>
<evidence type="ECO:0000313" key="1">
    <source>
        <dbReference type="EMBL" id="EFH49041.1"/>
    </source>
</evidence>
<organism evidence="2">
    <name type="scientific">Arabidopsis lyrata subsp. lyrata</name>
    <name type="common">Lyre-leaved rock-cress</name>
    <dbReference type="NCBI Taxonomy" id="81972"/>
    <lineage>
        <taxon>Eukaryota</taxon>
        <taxon>Viridiplantae</taxon>
        <taxon>Streptophyta</taxon>
        <taxon>Embryophyta</taxon>
        <taxon>Tracheophyta</taxon>
        <taxon>Spermatophyta</taxon>
        <taxon>Magnoliopsida</taxon>
        <taxon>eudicotyledons</taxon>
        <taxon>Gunneridae</taxon>
        <taxon>Pentapetalae</taxon>
        <taxon>rosids</taxon>
        <taxon>malvids</taxon>
        <taxon>Brassicales</taxon>
        <taxon>Brassicaceae</taxon>
        <taxon>Camelineae</taxon>
        <taxon>Arabidopsis</taxon>
    </lineage>
</organism>
<sequence>MAVSSIPISSLSNTISYYSKVESDAASRINRAFSYICRSKPFKRTHWRA</sequence>
<dbReference type="Gramene" id="scaffold_603921.1">
    <property type="protein sequence ID" value="scaffold_603921.1"/>
    <property type="gene ID" value="scaffold_603921.1"/>
</dbReference>
<proteinExistence type="predicted"/>
<reference evidence="2" key="1">
    <citation type="journal article" date="2011" name="Nat. Genet.">
        <title>The Arabidopsis lyrata genome sequence and the basis of rapid genome size change.</title>
        <authorList>
            <person name="Hu T.T."/>
            <person name="Pattyn P."/>
            <person name="Bakker E.G."/>
            <person name="Cao J."/>
            <person name="Cheng J.-F."/>
            <person name="Clark R.M."/>
            <person name="Fahlgren N."/>
            <person name="Fawcett J.A."/>
            <person name="Grimwood J."/>
            <person name="Gundlach H."/>
            <person name="Haberer G."/>
            <person name="Hollister J.D."/>
            <person name="Ossowski S."/>
            <person name="Ottilar R.P."/>
            <person name="Salamov A.A."/>
            <person name="Schneeberger K."/>
            <person name="Spannagl M."/>
            <person name="Wang X."/>
            <person name="Yang L."/>
            <person name="Nasrallah M.E."/>
            <person name="Bergelson J."/>
            <person name="Carrington J.C."/>
            <person name="Gaut B.S."/>
            <person name="Schmutz J."/>
            <person name="Mayer K.F.X."/>
            <person name="Van de Peer Y."/>
            <person name="Grigoriev I.V."/>
            <person name="Nordborg M."/>
            <person name="Weigel D."/>
            <person name="Guo Y.-L."/>
        </authorList>
    </citation>
    <scope>NUCLEOTIDE SEQUENCE [LARGE SCALE GENOMIC DNA]</scope>
    <source>
        <strain evidence="2">cv. MN47</strain>
    </source>
</reference>
<name>D7M2P5_ARALL</name>
<dbReference type="EMBL" id="GL348718">
    <property type="protein sequence ID" value="EFH49041.1"/>
    <property type="molecule type" value="Genomic_DNA"/>
</dbReference>
<keyword evidence="2" id="KW-1185">Reference proteome</keyword>
<dbReference type="Proteomes" id="UP000008694">
    <property type="component" value="Unassembled WGS sequence"/>
</dbReference>
<dbReference type="AlphaFoldDB" id="D7M2P5"/>
<accession>D7M2P5</accession>
<evidence type="ECO:0000313" key="2">
    <source>
        <dbReference type="Proteomes" id="UP000008694"/>
    </source>
</evidence>